<keyword evidence="5 12" id="KW-0812">Transmembrane</keyword>
<evidence type="ECO:0000256" key="12">
    <source>
        <dbReference type="PROSITE-ProRule" id="PRU01360"/>
    </source>
</evidence>
<feature type="signal peptide" evidence="15">
    <location>
        <begin position="1"/>
        <end position="26"/>
    </location>
</feature>
<feature type="chain" id="PRO_5004194856" evidence="15">
    <location>
        <begin position="27"/>
        <end position="789"/>
    </location>
</feature>
<feature type="domain" description="TonB-dependent receptor plug" evidence="17">
    <location>
        <begin position="60"/>
        <end position="167"/>
    </location>
</feature>
<dbReference type="Proteomes" id="UP000004263">
    <property type="component" value="Unassembled WGS sequence"/>
</dbReference>
<keyword evidence="11 12" id="KW-0998">Cell outer membrane</keyword>
<evidence type="ECO:0000256" key="9">
    <source>
        <dbReference type="ARBA" id="ARBA00023077"/>
    </source>
</evidence>
<dbReference type="Gene3D" id="2.170.130.10">
    <property type="entry name" value="TonB-dependent receptor, plug domain"/>
    <property type="match status" value="1"/>
</dbReference>
<reference evidence="18 19" key="1">
    <citation type="submission" date="2006-03" db="EMBL/GenBank/DDBJ databases">
        <authorList>
            <person name="Pinhassi J."/>
            <person name="Pedros-Alio C."/>
            <person name="Ferriera S."/>
            <person name="Johnson J."/>
            <person name="Kravitz S."/>
            <person name="Halpern A."/>
            <person name="Remington K."/>
            <person name="Beeson K."/>
            <person name="Tran B."/>
            <person name="Rogers Y.-H."/>
            <person name="Friedman R."/>
            <person name="Venter J.C."/>
        </authorList>
    </citation>
    <scope>NUCLEOTIDE SEQUENCE [LARGE SCALE GENOMIC DNA]</scope>
    <source>
        <strain evidence="18 19">RED65</strain>
    </source>
</reference>
<dbReference type="AlphaFoldDB" id="Q1N560"/>
<dbReference type="HOGENOM" id="CLU_008287_15_2_6"/>
<evidence type="ECO:0000313" key="18">
    <source>
        <dbReference type="EMBL" id="EAT13218.1"/>
    </source>
</evidence>
<dbReference type="PROSITE" id="PS00430">
    <property type="entry name" value="TONB_DEPENDENT_REC_1"/>
    <property type="match status" value="1"/>
</dbReference>
<dbReference type="OrthoDB" id="127311at2"/>
<evidence type="ECO:0000256" key="14">
    <source>
        <dbReference type="RuleBase" id="RU003357"/>
    </source>
</evidence>
<accession>Q1N560</accession>
<keyword evidence="2 12" id="KW-0813">Transport</keyword>
<dbReference type="SUPFAM" id="SSF56935">
    <property type="entry name" value="Porins"/>
    <property type="match status" value="1"/>
</dbReference>
<keyword evidence="19" id="KW-1185">Reference proteome</keyword>
<dbReference type="InterPro" id="IPR037066">
    <property type="entry name" value="Plug_dom_sf"/>
</dbReference>
<evidence type="ECO:0000256" key="3">
    <source>
        <dbReference type="ARBA" id="ARBA00022452"/>
    </source>
</evidence>
<dbReference type="Pfam" id="PF00593">
    <property type="entry name" value="TonB_dep_Rec_b-barrel"/>
    <property type="match status" value="1"/>
</dbReference>
<dbReference type="InterPro" id="IPR012910">
    <property type="entry name" value="Plug_dom"/>
</dbReference>
<feature type="short sequence motif" description="TonB box" evidence="13">
    <location>
        <begin position="48"/>
        <end position="54"/>
    </location>
</feature>
<dbReference type="GO" id="GO:0009279">
    <property type="term" value="C:cell outer membrane"/>
    <property type="evidence" value="ECO:0007669"/>
    <property type="project" value="UniProtKB-SubCell"/>
</dbReference>
<keyword evidence="4" id="KW-0410">Iron transport</keyword>
<evidence type="ECO:0000256" key="10">
    <source>
        <dbReference type="ARBA" id="ARBA00023136"/>
    </source>
</evidence>
<keyword evidence="7" id="KW-0408">Iron</keyword>
<evidence type="ECO:0000259" key="16">
    <source>
        <dbReference type="Pfam" id="PF00593"/>
    </source>
</evidence>
<keyword evidence="10 12" id="KW-0472">Membrane</keyword>
<dbReference type="PROSITE" id="PS52016">
    <property type="entry name" value="TONB_DEPENDENT_REC_3"/>
    <property type="match status" value="1"/>
</dbReference>
<evidence type="ECO:0000256" key="11">
    <source>
        <dbReference type="ARBA" id="ARBA00023237"/>
    </source>
</evidence>
<feature type="domain" description="TonB-dependent receptor-like beta-barrel" evidence="16">
    <location>
        <begin position="262"/>
        <end position="752"/>
    </location>
</feature>
<comment type="caution">
    <text evidence="18">The sequence shown here is derived from an EMBL/GenBank/DDBJ whole genome shotgun (WGS) entry which is preliminary data.</text>
</comment>
<dbReference type="RefSeq" id="WP_007017602.1">
    <property type="nucleotide sequence ID" value="NZ_CH724114.1"/>
</dbReference>
<comment type="subcellular location">
    <subcellularLocation>
        <location evidence="1 12">Cell outer membrane</location>
        <topology evidence="1 12">Multi-pass membrane protein</topology>
    </subcellularLocation>
</comment>
<dbReference type="InterPro" id="IPR036942">
    <property type="entry name" value="Beta-barrel_TonB_sf"/>
</dbReference>
<evidence type="ECO:0000259" key="17">
    <source>
        <dbReference type="Pfam" id="PF07715"/>
    </source>
</evidence>
<protein>
    <submittedName>
        <fullName evidence="18">Outer membrane protein</fullName>
    </submittedName>
</protein>
<dbReference type="Gene3D" id="2.40.170.20">
    <property type="entry name" value="TonB-dependent receptor, beta-barrel domain"/>
    <property type="match status" value="1"/>
</dbReference>
<evidence type="ECO:0000256" key="2">
    <source>
        <dbReference type="ARBA" id="ARBA00022448"/>
    </source>
</evidence>
<keyword evidence="9 13" id="KW-0798">TonB box</keyword>
<keyword evidence="3 12" id="KW-1134">Transmembrane beta strand</keyword>
<dbReference type="InterPro" id="IPR010916">
    <property type="entry name" value="TonB_box_CS"/>
</dbReference>
<dbReference type="EMBL" id="AAQH01000002">
    <property type="protein sequence ID" value="EAT13218.1"/>
    <property type="molecule type" value="Genomic_DNA"/>
</dbReference>
<organism evidence="18 19">
    <name type="scientific">Bermanella marisrubri</name>
    <dbReference type="NCBI Taxonomy" id="207949"/>
    <lineage>
        <taxon>Bacteria</taxon>
        <taxon>Pseudomonadati</taxon>
        <taxon>Pseudomonadota</taxon>
        <taxon>Gammaproteobacteria</taxon>
        <taxon>Oceanospirillales</taxon>
        <taxon>Oceanospirillaceae</taxon>
        <taxon>Bermanella</taxon>
    </lineage>
</organism>
<comment type="similarity">
    <text evidence="12 14">Belongs to the TonB-dependent receptor family.</text>
</comment>
<name>Q1N560_9GAMM</name>
<proteinExistence type="inferred from homology"/>
<dbReference type="InterPro" id="IPR039426">
    <property type="entry name" value="TonB-dep_rcpt-like"/>
</dbReference>
<dbReference type="Pfam" id="PF07715">
    <property type="entry name" value="Plug"/>
    <property type="match status" value="1"/>
</dbReference>
<dbReference type="InterPro" id="IPR000531">
    <property type="entry name" value="Beta-barrel_TonB"/>
</dbReference>
<evidence type="ECO:0000256" key="7">
    <source>
        <dbReference type="ARBA" id="ARBA00023004"/>
    </source>
</evidence>
<evidence type="ECO:0000256" key="1">
    <source>
        <dbReference type="ARBA" id="ARBA00004571"/>
    </source>
</evidence>
<evidence type="ECO:0000256" key="15">
    <source>
        <dbReference type="SAM" id="SignalP"/>
    </source>
</evidence>
<gene>
    <name evidence="18" type="ORF">RED65_00620</name>
</gene>
<evidence type="ECO:0000256" key="13">
    <source>
        <dbReference type="PROSITE-ProRule" id="PRU10143"/>
    </source>
</evidence>
<sequence>MNLKECFIHAPLALAISAAFSAQVSADQTSPDQENDTSNDQATAYFESVVVTGQKTERSLQDTVDSVKIIDAEQLEDERLTDIYDVFDRSPNVAQVTGTGNSFTIRGIDALGVSGGGNSYLASMYLDGAPLSYRALKQGTSVWDVSQVEILRGPQSTLQGRNSLAGAILIRTEDPTYDTDAKARLIAGSHGRKEVAVAAGGSIIDDELAFRIAAEKREFDGYIENPNRDENANYSEGHNVRAKVLFEPNAIENLKVLFTHHQNDDEVGVPWQSLNSPDRYDDPQVYFNDRTREKVKGQHNILDASYRINNNLTFNAITSHSDVDYHYDWDGDTGADLNAVLIDDRNEETLTQEFRINISYDNLTGVVGAYYSDLAVDDFSKGNRLINLAEYGINADALIALGASQGVTLDENTAAFLTSQYPEYGELYYESGFETDVTTQALFADFTYSLNQNIDILAGVRYDTEEQGNQSSDVVTLETDLPDPAAVGAQVEQSQGAAAGQQAAGAIQLINGYLVNFVDGANGTKPPVDDDFAAWLPKLGVTYHFTDDVSSSFVAQRAYRSGGVGVNLAEGRVFTYDPEYVNNYEFSTRTMWLDGMLSANTNIFYLDWTDQQVEIRGDKGQFDTDTVNAGESNVKGAEIELMYYDGMFSSYFGLGHSRTEFTKFMDDEDNLEGRSFTNAPEWTANIGATYRTLNGFILNANANYQDSSYVRVNPNLGQGTTFDPKNDARTIVNTSIGYEWSKFKITLAVDNLLDEEYVLAASRDPSQRTASEVIGAPRTYSVTLQASMW</sequence>
<evidence type="ECO:0000313" key="19">
    <source>
        <dbReference type="Proteomes" id="UP000004263"/>
    </source>
</evidence>
<evidence type="ECO:0000256" key="5">
    <source>
        <dbReference type="ARBA" id="ARBA00022692"/>
    </source>
</evidence>
<keyword evidence="6 15" id="KW-0732">Signal</keyword>
<evidence type="ECO:0000256" key="6">
    <source>
        <dbReference type="ARBA" id="ARBA00022729"/>
    </source>
</evidence>
<evidence type="ECO:0000256" key="4">
    <source>
        <dbReference type="ARBA" id="ARBA00022496"/>
    </source>
</evidence>
<keyword evidence="8" id="KW-0406">Ion transport</keyword>
<evidence type="ECO:0000256" key="8">
    <source>
        <dbReference type="ARBA" id="ARBA00023065"/>
    </source>
</evidence>
<dbReference type="GO" id="GO:0006826">
    <property type="term" value="P:iron ion transport"/>
    <property type="evidence" value="ECO:0007669"/>
    <property type="project" value="UniProtKB-KW"/>
</dbReference>
<dbReference type="STRING" id="207949.RED65_00620"/>
<dbReference type="PANTHER" id="PTHR32552:SF81">
    <property type="entry name" value="TONB-DEPENDENT OUTER MEMBRANE RECEPTOR"/>
    <property type="match status" value="1"/>
</dbReference>
<dbReference type="PANTHER" id="PTHR32552">
    <property type="entry name" value="FERRICHROME IRON RECEPTOR-RELATED"/>
    <property type="match status" value="1"/>
</dbReference>